<dbReference type="GeneID" id="25251965"/>
<feature type="region of interest" description="Disordered" evidence="1">
    <location>
        <begin position="1"/>
        <end position="59"/>
    </location>
</feature>
<evidence type="ECO:0008006" key="4">
    <source>
        <dbReference type="Google" id="ProtNLM"/>
    </source>
</evidence>
<feature type="region of interest" description="Disordered" evidence="1">
    <location>
        <begin position="160"/>
        <end position="281"/>
    </location>
</feature>
<organism evidence="2 3">
    <name type="scientific">Eimeria tenella</name>
    <name type="common">Coccidian parasite</name>
    <dbReference type="NCBI Taxonomy" id="5802"/>
    <lineage>
        <taxon>Eukaryota</taxon>
        <taxon>Sar</taxon>
        <taxon>Alveolata</taxon>
        <taxon>Apicomplexa</taxon>
        <taxon>Conoidasida</taxon>
        <taxon>Coccidia</taxon>
        <taxon>Eucoccidiorida</taxon>
        <taxon>Eimeriorina</taxon>
        <taxon>Eimeriidae</taxon>
        <taxon>Eimeria</taxon>
    </lineage>
</organism>
<reference evidence="2" key="1">
    <citation type="submission" date="2013-10" db="EMBL/GenBank/DDBJ databases">
        <title>Genomic analysis of the causative agents of coccidiosis in chickens.</title>
        <authorList>
            <person name="Reid A.J."/>
            <person name="Blake D."/>
            <person name="Billington K."/>
            <person name="Browne H."/>
            <person name="Dunn M."/>
            <person name="Hung S."/>
            <person name="Kawahara F."/>
            <person name="Miranda-Saavedra D."/>
            <person name="Mourier T."/>
            <person name="Nagra H."/>
            <person name="Otto T.D."/>
            <person name="Rawlings N."/>
            <person name="Sanchez A."/>
            <person name="Sanders M."/>
            <person name="Subramaniam C."/>
            <person name="Tay Y."/>
            <person name="Dear P."/>
            <person name="Doerig C."/>
            <person name="Gruber A."/>
            <person name="Parkinson J."/>
            <person name="Shirley M."/>
            <person name="Wan K.L."/>
            <person name="Berriman M."/>
            <person name="Tomley F."/>
            <person name="Pain A."/>
        </authorList>
    </citation>
    <scope>NUCLEOTIDE SEQUENCE [LARGE SCALE GENOMIC DNA]</scope>
    <source>
        <strain evidence="2">Houghton</strain>
    </source>
</reference>
<dbReference type="VEuPathDB" id="ToxoDB:ETH2_0410800"/>
<sequence>MRDPQRHQQQEREQQNLQQPPERHEFELSQHLETPRRNSMEAPSEVIPPHGETPGAHSDQCQLNAEALALFGPSTRTPSPRRQSTNLKSDWSSSPELSGATPSTSSRTRHIVNRVVKATAPQEPNLRTQETGTHVFPTRSSRRYPMVSPCEGVCQELQQRQQPLQLQREGHPSLDPAAGRDGRSDSVNPTTSVPEIIIYPPDSSVGTPGLVVSEPVEHRSLAAQHPQQPCDANCDTAPAHPPGPTDGASPEAPTDVPASHLEGRRKAQCQRASRGISARSRRGRKRRDCCIRREPPGRACLSGDAHESSKPTSESATAALEARFGCGCMPFCGGPSKPLHAAHILELSPLLLAKVLQLLSPGSVTAFGSTCWEARRVLSSYCCITSLSARHVSSLLAQPPAILKRLLPFLLGLKTLEIELTAAISSPLFLGAAAAAASATAAAAAGNVLRPTDTVYDQGTISGNNLSDQAHTPRGTRGERRQQQPQQRTSASSQQHEATQQEGRRGNQREYSTEVALEDPSLSRLSWAYGLVQGRALDLIRLQAPLCDAAVAAGDMQKTESSPESLPFPWTTHTAIHASPFISALRHLKSVSAILKLSPTGNPGEIQAATELLLLLQMLLHRNASSLVSIKIAVDLPPSSVRVNMQYYVRALLDPQQYRAAIIKDFSGPMHCAVLNA</sequence>
<feature type="compositionally biased region" description="Basic and acidic residues" evidence="1">
    <location>
        <begin position="1"/>
        <end position="14"/>
    </location>
</feature>
<dbReference type="VEuPathDB" id="ToxoDB:ETH_00014040"/>
<feature type="compositionally biased region" description="Low complexity" evidence="1">
    <location>
        <begin position="483"/>
        <end position="495"/>
    </location>
</feature>
<protein>
    <recommendedName>
        <fullName evidence="4">F-box domain-containing protein</fullName>
    </recommendedName>
</protein>
<feature type="compositionally biased region" description="Polar residues" evidence="1">
    <location>
        <begin position="459"/>
        <end position="470"/>
    </location>
</feature>
<dbReference type="Proteomes" id="UP000030747">
    <property type="component" value="Unassembled WGS sequence"/>
</dbReference>
<feature type="compositionally biased region" description="Basic and acidic residues" evidence="1">
    <location>
        <begin position="21"/>
        <end position="39"/>
    </location>
</feature>
<keyword evidence="3" id="KW-1185">Reference proteome</keyword>
<evidence type="ECO:0000256" key="1">
    <source>
        <dbReference type="SAM" id="MobiDB-lite"/>
    </source>
</evidence>
<evidence type="ECO:0000313" key="2">
    <source>
        <dbReference type="EMBL" id="CDJ42811.1"/>
    </source>
</evidence>
<feature type="region of interest" description="Disordered" evidence="1">
    <location>
        <begin position="459"/>
        <end position="515"/>
    </location>
</feature>
<dbReference type="EMBL" id="HG675738">
    <property type="protein sequence ID" value="CDJ42811.1"/>
    <property type="molecule type" value="Genomic_DNA"/>
</dbReference>
<proteinExistence type="predicted"/>
<reference evidence="2" key="2">
    <citation type="submission" date="2013-10" db="EMBL/GenBank/DDBJ databases">
        <authorList>
            <person name="Aslett M."/>
        </authorList>
    </citation>
    <scope>NUCLEOTIDE SEQUENCE [LARGE SCALE GENOMIC DNA]</scope>
    <source>
        <strain evidence="2">Houghton</strain>
    </source>
</reference>
<dbReference type="RefSeq" id="XP_013233561.1">
    <property type="nucleotide sequence ID" value="XM_013378107.1"/>
</dbReference>
<dbReference type="OMA" id="PCEDECC"/>
<dbReference type="AlphaFoldDB" id="U6KXW2"/>
<feature type="region of interest" description="Disordered" evidence="1">
    <location>
        <begin position="72"/>
        <end position="146"/>
    </location>
</feature>
<evidence type="ECO:0000313" key="3">
    <source>
        <dbReference type="Proteomes" id="UP000030747"/>
    </source>
</evidence>
<name>U6KXW2_EIMTE</name>
<feature type="compositionally biased region" description="Basic and acidic residues" evidence="1">
    <location>
        <begin position="502"/>
        <end position="512"/>
    </location>
</feature>
<accession>U6KXW2</accession>
<feature type="compositionally biased region" description="Polar residues" evidence="1">
    <location>
        <begin position="74"/>
        <end position="106"/>
    </location>
</feature>
<dbReference type="OrthoDB" id="346696at2759"/>
<gene>
    <name evidence="2" type="ORF">ETH_00014040</name>
</gene>
<feature type="compositionally biased region" description="Basic and acidic residues" evidence="1">
    <location>
        <begin position="168"/>
        <end position="184"/>
    </location>
</feature>